<dbReference type="Pfam" id="PF00069">
    <property type="entry name" value="Pkinase"/>
    <property type="match status" value="2"/>
</dbReference>
<sequence>MSRLFIPSRLDDVENVEEYRPGGFHPVHIDDTFVHGRFRVLHKLGFGGSSTIWLARDQQQRGGKLVALKVMRADTPRNAPDLVIPRALRQTGRWLRTIDDHFLVNGPNGCHLVLVSAFAGPSILAMLDASGRTKGSRRLRADLARKVAKQVAHALEHMHRAGFVHGDLTTSNILFHPSDQVLNWSDNEVYMHLGLPETEKVWTCSGYPVGPQAPSELVQAIDHHSLIDCNLLEEDIVVIDFGQSYAVEHPPKDYHPGTVVNYVSPEVRFDGRASFEADVWALACAFFELRAGFPLFDSFFGSDTDILRQTVETLGRLPDPWWGAFQDRSLWFEDNGQPKSMDEQQEVGQPIHSSESSIRHKLHSVGMLDDPPLSDEGSMFERTGTKVDDEEVELLADLLEKMLRYCPEDRITIKDAIEHPWFTM</sequence>
<evidence type="ECO:0000313" key="8">
    <source>
        <dbReference type="EMBL" id="KAE9392322.1"/>
    </source>
</evidence>
<dbReference type="SMART" id="SM00220">
    <property type="entry name" value="S_TKc"/>
    <property type="match status" value="1"/>
</dbReference>
<dbReference type="Gene3D" id="1.10.510.10">
    <property type="entry name" value="Transferase(Phosphotransferase) domain 1"/>
    <property type="match status" value="1"/>
</dbReference>
<keyword evidence="9" id="KW-1185">Reference proteome</keyword>
<dbReference type="GO" id="GO:0004674">
    <property type="term" value="F:protein serine/threonine kinase activity"/>
    <property type="evidence" value="ECO:0007669"/>
    <property type="project" value="UniProtKB-KW"/>
</dbReference>
<dbReference type="PANTHER" id="PTHR45646:SF11">
    <property type="entry name" value="SERINE_THREONINE-PROTEIN KINASE DOA"/>
    <property type="match status" value="1"/>
</dbReference>
<accession>A0A6A4H2B1</accession>
<dbReference type="GO" id="GO:0005524">
    <property type="term" value="F:ATP binding"/>
    <property type="evidence" value="ECO:0007669"/>
    <property type="project" value="UniProtKB-UniRule"/>
</dbReference>
<evidence type="ECO:0000256" key="1">
    <source>
        <dbReference type="ARBA" id="ARBA00022527"/>
    </source>
</evidence>
<dbReference type="OrthoDB" id="5979581at2759"/>
<feature type="binding site" evidence="6">
    <location>
        <position position="69"/>
    </location>
    <ligand>
        <name>ATP</name>
        <dbReference type="ChEBI" id="CHEBI:30616"/>
    </ligand>
</feature>
<evidence type="ECO:0000313" key="9">
    <source>
        <dbReference type="Proteomes" id="UP000799118"/>
    </source>
</evidence>
<evidence type="ECO:0000256" key="5">
    <source>
        <dbReference type="ARBA" id="ARBA00022840"/>
    </source>
</evidence>
<dbReference type="SUPFAM" id="SSF56112">
    <property type="entry name" value="Protein kinase-like (PK-like)"/>
    <property type="match status" value="1"/>
</dbReference>
<protein>
    <submittedName>
        <fullName evidence="8">Kinase-like protein</fullName>
    </submittedName>
</protein>
<feature type="domain" description="Protein kinase" evidence="7">
    <location>
        <begin position="38"/>
        <end position="422"/>
    </location>
</feature>
<dbReference type="EMBL" id="ML769599">
    <property type="protein sequence ID" value="KAE9392322.1"/>
    <property type="molecule type" value="Genomic_DNA"/>
</dbReference>
<dbReference type="InterPro" id="IPR000719">
    <property type="entry name" value="Prot_kinase_dom"/>
</dbReference>
<name>A0A6A4H2B1_9AGAR</name>
<dbReference type="InterPro" id="IPR011009">
    <property type="entry name" value="Kinase-like_dom_sf"/>
</dbReference>
<gene>
    <name evidence="8" type="ORF">BT96DRAFT_1000496</name>
</gene>
<dbReference type="PROSITE" id="PS00107">
    <property type="entry name" value="PROTEIN_KINASE_ATP"/>
    <property type="match status" value="1"/>
</dbReference>
<dbReference type="Gene3D" id="3.30.200.20">
    <property type="entry name" value="Phosphorylase Kinase, domain 1"/>
    <property type="match status" value="1"/>
</dbReference>
<dbReference type="AlphaFoldDB" id="A0A6A4H2B1"/>
<evidence type="ECO:0000256" key="2">
    <source>
        <dbReference type="ARBA" id="ARBA00022679"/>
    </source>
</evidence>
<proteinExistence type="predicted"/>
<reference evidence="8" key="1">
    <citation type="journal article" date="2019" name="Environ. Microbiol.">
        <title>Fungal ecological strategies reflected in gene transcription - a case study of two litter decomposers.</title>
        <authorList>
            <person name="Barbi F."/>
            <person name="Kohler A."/>
            <person name="Barry K."/>
            <person name="Baskaran P."/>
            <person name="Daum C."/>
            <person name="Fauchery L."/>
            <person name="Ihrmark K."/>
            <person name="Kuo A."/>
            <person name="LaButti K."/>
            <person name="Lipzen A."/>
            <person name="Morin E."/>
            <person name="Grigoriev I.V."/>
            <person name="Henrissat B."/>
            <person name="Lindahl B."/>
            <person name="Martin F."/>
        </authorList>
    </citation>
    <scope>NUCLEOTIDE SEQUENCE</scope>
    <source>
        <strain evidence="8">JB14</strain>
    </source>
</reference>
<organism evidence="8 9">
    <name type="scientific">Gymnopus androsaceus JB14</name>
    <dbReference type="NCBI Taxonomy" id="1447944"/>
    <lineage>
        <taxon>Eukaryota</taxon>
        <taxon>Fungi</taxon>
        <taxon>Dikarya</taxon>
        <taxon>Basidiomycota</taxon>
        <taxon>Agaricomycotina</taxon>
        <taxon>Agaricomycetes</taxon>
        <taxon>Agaricomycetidae</taxon>
        <taxon>Agaricales</taxon>
        <taxon>Marasmiineae</taxon>
        <taxon>Omphalotaceae</taxon>
        <taxon>Gymnopus</taxon>
    </lineage>
</organism>
<dbReference type="InterPro" id="IPR008266">
    <property type="entry name" value="Tyr_kinase_AS"/>
</dbReference>
<keyword evidence="1" id="KW-0723">Serine/threonine-protein kinase</keyword>
<dbReference type="PROSITE" id="PS50011">
    <property type="entry name" value="PROTEIN_KINASE_DOM"/>
    <property type="match status" value="1"/>
</dbReference>
<keyword evidence="3 6" id="KW-0547">Nucleotide-binding</keyword>
<evidence type="ECO:0000256" key="6">
    <source>
        <dbReference type="PROSITE-ProRule" id="PRU10141"/>
    </source>
</evidence>
<evidence type="ECO:0000259" key="7">
    <source>
        <dbReference type="PROSITE" id="PS50011"/>
    </source>
</evidence>
<dbReference type="PROSITE" id="PS00109">
    <property type="entry name" value="PROTEIN_KINASE_TYR"/>
    <property type="match status" value="1"/>
</dbReference>
<dbReference type="InterPro" id="IPR051175">
    <property type="entry name" value="CLK_kinases"/>
</dbReference>
<keyword evidence="2" id="KW-0808">Transferase</keyword>
<dbReference type="Proteomes" id="UP000799118">
    <property type="component" value="Unassembled WGS sequence"/>
</dbReference>
<dbReference type="PANTHER" id="PTHR45646">
    <property type="entry name" value="SERINE/THREONINE-PROTEIN KINASE DOA-RELATED"/>
    <property type="match status" value="1"/>
</dbReference>
<keyword evidence="5 6" id="KW-0067">ATP-binding</keyword>
<evidence type="ECO:0000256" key="4">
    <source>
        <dbReference type="ARBA" id="ARBA00022777"/>
    </source>
</evidence>
<dbReference type="GO" id="GO:0005634">
    <property type="term" value="C:nucleus"/>
    <property type="evidence" value="ECO:0007669"/>
    <property type="project" value="TreeGrafter"/>
</dbReference>
<dbReference type="InterPro" id="IPR017441">
    <property type="entry name" value="Protein_kinase_ATP_BS"/>
</dbReference>
<keyword evidence="4 8" id="KW-0418">Kinase</keyword>
<evidence type="ECO:0000256" key="3">
    <source>
        <dbReference type="ARBA" id="ARBA00022741"/>
    </source>
</evidence>